<feature type="binding site" evidence="4">
    <location>
        <position position="83"/>
    </location>
    <ligand>
        <name>3-dehydroquinate</name>
        <dbReference type="ChEBI" id="CHEBI:32364"/>
    </ligand>
</feature>
<name>A0ABX2H6G8_9FIRM</name>
<evidence type="ECO:0000256" key="3">
    <source>
        <dbReference type="ARBA" id="ARBA00023270"/>
    </source>
</evidence>
<dbReference type="GO" id="GO:0003855">
    <property type="term" value="F:3-dehydroquinate dehydratase activity"/>
    <property type="evidence" value="ECO:0007669"/>
    <property type="project" value="UniProtKB-EC"/>
</dbReference>
<dbReference type="CDD" id="cd00502">
    <property type="entry name" value="DHQase_I"/>
    <property type="match status" value="1"/>
</dbReference>
<keyword evidence="3 4" id="KW-0704">Schiff base</keyword>
<evidence type="ECO:0000313" key="6">
    <source>
        <dbReference type="Proteomes" id="UP001644719"/>
    </source>
</evidence>
<feature type="binding site" evidence="4">
    <location>
        <begin position="47"/>
        <end position="49"/>
    </location>
    <ligand>
        <name>3-dehydroquinate</name>
        <dbReference type="ChEBI" id="CHEBI:32364"/>
    </ligand>
</feature>
<dbReference type="InterPro" id="IPR050146">
    <property type="entry name" value="Type-I_3-dehydroquinase"/>
</dbReference>
<protein>
    <recommendedName>
        <fullName evidence="4">3-dehydroquinate dehydratase</fullName>
        <shortName evidence="4">3-dehydroquinase</shortName>
        <ecNumber evidence="4">4.2.1.10</ecNumber>
    </recommendedName>
    <alternativeName>
        <fullName evidence="4">Type I DHQase</fullName>
    </alternativeName>
    <alternativeName>
        <fullName evidence="4">Type I dehydroquinase</fullName>
        <shortName evidence="4">DHQ1</shortName>
    </alternativeName>
</protein>
<keyword evidence="4" id="KW-0028">Amino-acid biosynthesis</keyword>
<keyword evidence="6" id="KW-1185">Reference proteome</keyword>
<comment type="similarity">
    <text evidence="4">Belongs to the type-I 3-dehydroquinase family.</text>
</comment>
<feature type="binding site" evidence="4">
    <location>
        <position position="236"/>
    </location>
    <ligand>
        <name>3-dehydroquinate</name>
        <dbReference type="ChEBI" id="CHEBI:32364"/>
    </ligand>
</feature>
<comment type="caution">
    <text evidence="5">The sequence shown here is derived from an EMBL/GenBank/DDBJ whole genome shotgun (WGS) entry which is preliminary data.</text>
</comment>
<proteinExistence type="inferred from homology"/>
<sequence>MTKPIQIKNLTIGAGIPKICVPLTGTSREKICQEAEEAKKAAADLVEWRADFFEELMNPEACQNVLEALAEILGETPLLFTIRTSEEGGNITISLEDYAACNINTAKGKKADLVDVEIMSNSEEKKKLVAELQKEGVKVIASSHDFHKTDSQEILLNRFREMEKSGADILKMAVMPHGFEDVAAIMEATNAMRQECEKPLVSMAMGSIGSITRISGENFGSGITFGTVGAASAPGQFPIGELRSLLDALHEKNEEDELKQ</sequence>
<dbReference type="NCBIfam" id="TIGR01093">
    <property type="entry name" value="aroD"/>
    <property type="match status" value="1"/>
</dbReference>
<dbReference type="InterPro" id="IPR013785">
    <property type="entry name" value="Aldolase_TIM"/>
</dbReference>
<accession>A0ABX2H6G8</accession>
<dbReference type="Pfam" id="PF01487">
    <property type="entry name" value="DHquinase_I"/>
    <property type="match status" value="1"/>
</dbReference>
<gene>
    <name evidence="4 5" type="primary">aroD</name>
    <name evidence="5" type="ORF">G5B17_10055</name>
</gene>
<dbReference type="Proteomes" id="UP001644719">
    <property type="component" value="Unassembled WGS sequence"/>
</dbReference>
<reference evidence="5 6" key="1">
    <citation type="journal article" date="2020" name="Cell Host Microbe">
        <title>Functional and Genomic Variation between Human-Derived Isolates of Lachnospiraceae Reveals Inter- and Intra-Species Diversity.</title>
        <authorList>
            <person name="Sorbara M.T."/>
            <person name="Littmann E.R."/>
            <person name="Fontana E."/>
            <person name="Moody T.U."/>
            <person name="Kohout C.E."/>
            <person name="Gjonbalaj M."/>
            <person name="Eaton V."/>
            <person name="Seok R."/>
            <person name="Leiner I.M."/>
            <person name="Pamer E.G."/>
        </authorList>
    </citation>
    <scope>NUCLEOTIDE SEQUENCE [LARGE SCALE GENOMIC DNA]</scope>
    <source>
        <strain evidence="5 6">MSK.17.74</strain>
    </source>
</reference>
<dbReference type="Gene3D" id="3.20.20.70">
    <property type="entry name" value="Aldolase class I"/>
    <property type="match status" value="1"/>
</dbReference>
<organism evidence="5 6">
    <name type="scientific">Blautia faecis</name>
    <dbReference type="NCBI Taxonomy" id="871665"/>
    <lineage>
        <taxon>Bacteria</taxon>
        <taxon>Bacillati</taxon>
        <taxon>Bacillota</taxon>
        <taxon>Clostridia</taxon>
        <taxon>Lachnospirales</taxon>
        <taxon>Lachnospiraceae</taxon>
        <taxon>Blautia</taxon>
    </lineage>
</organism>
<dbReference type="EC" id="4.2.1.10" evidence="4"/>
<dbReference type="InterPro" id="IPR001381">
    <property type="entry name" value="DHquinase_I"/>
</dbReference>
<dbReference type="SUPFAM" id="SSF51569">
    <property type="entry name" value="Aldolase"/>
    <property type="match status" value="1"/>
</dbReference>
<comment type="caution">
    <text evidence="4">Lacks conserved residue(s) required for the propagation of feature annotation.</text>
</comment>
<comment type="function">
    <text evidence="4">Involved in the third step of the chorismate pathway, which leads to the biosynthesis of aromatic amino acids. Catalyzes the cis-dehydration of 3-dehydroquinate (DHQ) and introduces the first double bond of the aromatic ring to yield 3-dehydroshikimate.</text>
</comment>
<keyword evidence="2 4" id="KW-0456">Lyase</keyword>
<dbReference type="PANTHER" id="PTHR43699:SF1">
    <property type="entry name" value="3-DEHYDROQUINATE DEHYDRATASE"/>
    <property type="match status" value="1"/>
</dbReference>
<feature type="binding site" evidence="4">
    <location>
        <position position="213"/>
    </location>
    <ligand>
        <name>3-dehydroquinate</name>
        <dbReference type="ChEBI" id="CHEBI:32364"/>
    </ligand>
</feature>
<dbReference type="HAMAP" id="MF_00214">
    <property type="entry name" value="AroD"/>
    <property type="match status" value="1"/>
</dbReference>
<comment type="catalytic activity">
    <reaction evidence="1 4">
        <text>3-dehydroquinate = 3-dehydroshikimate + H2O</text>
        <dbReference type="Rhea" id="RHEA:21096"/>
        <dbReference type="ChEBI" id="CHEBI:15377"/>
        <dbReference type="ChEBI" id="CHEBI:16630"/>
        <dbReference type="ChEBI" id="CHEBI:32364"/>
        <dbReference type="EC" id="4.2.1.10"/>
    </reaction>
</comment>
<keyword evidence="4" id="KW-0057">Aromatic amino acid biosynthesis</keyword>
<evidence type="ECO:0000256" key="1">
    <source>
        <dbReference type="ARBA" id="ARBA00001864"/>
    </source>
</evidence>
<feature type="active site" description="Proton donor/acceptor" evidence="4">
    <location>
        <position position="144"/>
    </location>
</feature>
<evidence type="ECO:0000256" key="2">
    <source>
        <dbReference type="ARBA" id="ARBA00023239"/>
    </source>
</evidence>
<evidence type="ECO:0000256" key="4">
    <source>
        <dbReference type="HAMAP-Rule" id="MF_00214"/>
    </source>
</evidence>
<feature type="binding site" evidence="4">
    <location>
        <position position="232"/>
    </location>
    <ligand>
        <name>3-dehydroquinate</name>
        <dbReference type="ChEBI" id="CHEBI:32364"/>
    </ligand>
</feature>
<comment type="subunit">
    <text evidence="4">Homodimer.</text>
</comment>
<feature type="active site" description="Schiff-base intermediate with substrate" evidence="4">
    <location>
        <position position="171"/>
    </location>
</feature>
<evidence type="ECO:0000313" key="5">
    <source>
        <dbReference type="EMBL" id="NSG85775.1"/>
    </source>
</evidence>
<dbReference type="EMBL" id="JAAITS010000025">
    <property type="protein sequence ID" value="NSG85775.1"/>
    <property type="molecule type" value="Genomic_DNA"/>
</dbReference>
<dbReference type="PANTHER" id="PTHR43699">
    <property type="entry name" value="3-DEHYDROQUINATE DEHYDRATASE"/>
    <property type="match status" value="1"/>
</dbReference>
<comment type="pathway">
    <text evidence="4">Metabolic intermediate biosynthesis; chorismate biosynthesis; chorismate from D-erythrose 4-phosphate and phosphoenolpyruvate: step 3/7.</text>
</comment>